<evidence type="ECO:0000256" key="1">
    <source>
        <dbReference type="ARBA" id="ARBA00022679"/>
    </source>
</evidence>
<dbReference type="EC" id="2.3.2.26" evidence="4"/>
<accession>A0A0A9YHM1</accession>
<dbReference type="EMBL" id="GBHO01012508">
    <property type="protein sequence ID" value="JAG31096.1"/>
    <property type="molecule type" value="Transcribed_RNA"/>
</dbReference>
<feature type="domain" description="HECT" evidence="5">
    <location>
        <begin position="1"/>
        <end position="113"/>
    </location>
</feature>
<evidence type="ECO:0000256" key="3">
    <source>
        <dbReference type="PROSITE-ProRule" id="PRU00104"/>
    </source>
</evidence>
<dbReference type="InterPro" id="IPR045322">
    <property type="entry name" value="HECTD1/TRIP12-like"/>
</dbReference>
<comment type="similarity">
    <text evidence="4">Belongs to the UPL family. K-HECT subfamily.</text>
</comment>
<comment type="pathway">
    <text evidence="4">Protein modification; protein ubiquitination.</text>
</comment>
<comment type="function">
    <text evidence="4">E3 ubiquitin-protein ligase which accepts ubiquitin from an E2 ubiquitin-conjugating enzyme in the form of a thioester and then directly transfers the ubiquitin to targeted substrates.</text>
</comment>
<dbReference type="Gene3D" id="3.30.2410.10">
    <property type="entry name" value="Hect, E3 ligase catalytic domain"/>
    <property type="match status" value="1"/>
</dbReference>
<dbReference type="PROSITE" id="PS50237">
    <property type="entry name" value="HECT"/>
    <property type="match status" value="1"/>
</dbReference>
<reference evidence="6" key="1">
    <citation type="journal article" date="2014" name="PLoS ONE">
        <title>Transcriptome-Based Identification of ABC Transporters in the Western Tarnished Plant Bug Lygus hesperus.</title>
        <authorList>
            <person name="Hull J.J."/>
            <person name="Chaney K."/>
            <person name="Geib S.M."/>
            <person name="Fabrick J.A."/>
            <person name="Brent C.S."/>
            <person name="Walsh D."/>
            <person name="Lavine L.C."/>
        </authorList>
    </citation>
    <scope>NUCLEOTIDE SEQUENCE</scope>
</reference>
<evidence type="ECO:0000256" key="2">
    <source>
        <dbReference type="ARBA" id="ARBA00022786"/>
    </source>
</evidence>
<feature type="active site" description="Glycyl thioester intermediate" evidence="3">
    <location>
        <position position="80"/>
    </location>
</feature>
<dbReference type="GO" id="GO:0043161">
    <property type="term" value="P:proteasome-mediated ubiquitin-dependent protein catabolic process"/>
    <property type="evidence" value="ECO:0007669"/>
    <property type="project" value="TreeGrafter"/>
</dbReference>
<evidence type="ECO:0000313" key="6">
    <source>
        <dbReference type="EMBL" id="JAG31096.1"/>
    </source>
</evidence>
<organism evidence="6">
    <name type="scientific">Lygus hesperus</name>
    <name type="common">Western plant bug</name>
    <dbReference type="NCBI Taxonomy" id="30085"/>
    <lineage>
        <taxon>Eukaryota</taxon>
        <taxon>Metazoa</taxon>
        <taxon>Ecdysozoa</taxon>
        <taxon>Arthropoda</taxon>
        <taxon>Hexapoda</taxon>
        <taxon>Insecta</taxon>
        <taxon>Pterygota</taxon>
        <taxon>Neoptera</taxon>
        <taxon>Paraneoptera</taxon>
        <taxon>Hemiptera</taxon>
        <taxon>Heteroptera</taxon>
        <taxon>Panheteroptera</taxon>
        <taxon>Cimicomorpha</taxon>
        <taxon>Miridae</taxon>
        <taxon>Mirini</taxon>
        <taxon>Lygus</taxon>
    </lineage>
</organism>
<dbReference type="UniPathway" id="UPA00143"/>
<reference evidence="6" key="2">
    <citation type="submission" date="2014-07" db="EMBL/GenBank/DDBJ databases">
        <authorList>
            <person name="Hull J."/>
        </authorList>
    </citation>
    <scope>NUCLEOTIDE SEQUENCE</scope>
</reference>
<keyword evidence="2 3" id="KW-0833">Ubl conjugation pathway</keyword>
<sequence length="113" mass="13007">MLATHCTVLPPYTHTSESVVDFFAVLQELSCKERGYFFFFITGSHAMSRYDLRNLQPPLTVVRVPGFHDSIPILPSVSTCTHMLRLPDYRDCNILRDRLLFVIRQARSGFQLS</sequence>
<dbReference type="SUPFAM" id="SSF56204">
    <property type="entry name" value="Hect, E3 ligase catalytic domain"/>
    <property type="match status" value="1"/>
</dbReference>
<dbReference type="InterPro" id="IPR035983">
    <property type="entry name" value="Hect_E3_ubiquitin_ligase"/>
</dbReference>
<proteinExistence type="inferred from homology"/>
<comment type="catalytic activity">
    <reaction evidence="4">
        <text>S-ubiquitinyl-[E2 ubiquitin-conjugating enzyme]-L-cysteine + [acceptor protein]-L-lysine = [E2 ubiquitin-conjugating enzyme]-L-cysteine + N(6)-ubiquitinyl-[acceptor protein]-L-lysine.</text>
        <dbReference type="EC" id="2.3.2.26"/>
    </reaction>
</comment>
<dbReference type="GO" id="GO:0000209">
    <property type="term" value="P:protein polyubiquitination"/>
    <property type="evidence" value="ECO:0007669"/>
    <property type="project" value="TreeGrafter"/>
</dbReference>
<dbReference type="Pfam" id="PF00632">
    <property type="entry name" value="HECT"/>
    <property type="match status" value="1"/>
</dbReference>
<dbReference type="PANTHER" id="PTHR45670">
    <property type="entry name" value="E3 UBIQUITIN-PROTEIN LIGASE TRIP12"/>
    <property type="match status" value="1"/>
</dbReference>
<protein>
    <recommendedName>
        <fullName evidence="4">E3 ubiquitin-protein ligase</fullName>
        <ecNumber evidence="4">2.3.2.26</ecNumber>
    </recommendedName>
</protein>
<keyword evidence="1 4" id="KW-0808">Transferase</keyword>
<evidence type="ECO:0000259" key="5">
    <source>
        <dbReference type="PROSITE" id="PS50237"/>
    </source>
</evidence>
<evidence type="ECO:0000256" key="4">
    <source>
        <dbReference type="RuleBase" id="RU369009"/>
    </source>
</evidence>
<name>A0A0A9YHM1_LYGHE</name>
<dbReference type="PANTHER" id="PTHR45670:SF1">
    <property type="entry name" value="E3 UBIQUITIN-PROTEIN LIGASE HECTD1"/>
    <property type="match status" value="1"/>
</dbReference>
<dbReference type="InterPro" id="IPR000569">
    <property type="entry name" value="HECT_dom"/>
</dbReference>
<dbReference type="GO" id="GO:0009966">
    <property type="term" value="P:regulation of signal transduction"/>
    <property type="evidence" value="ECO:0007669"/>
    <property type="project" value="UniProtKB-ARBA"/>
</dbReference>
<dbReference type="GO" id="GO:0061630">
    <property type="term" value="F:ubiquitin protein ligase activity"/>
    <property type="evidence" value="ECO:0007669"/>
    <property type="project" value="UniProtKB-UniRule"/>
</dbReference>
<gene>
    <name evidence="6" type="primary">TRIP12_4</name>
    <name evidence="6" type="ORF">CM83_27778</name>
</gene>
<dbReference type="AlphaFoldDB" id="A0A0A9YHM1"/>